<keyword evidence="2" id="KW-1185">Reference proteome</keyword>
<accession>D9WT98</accession>
<organism evidence="1 2">
    <name type="scientific">Streptomyces himastatinicus ATCC 53653</name>
    <dbReference type="NCBI Taxonomy" id="457427"/>
    <lineage>
        <taxon>Bacteria</taxon>
        <taxon>Bacillati</taxon>
        <taxon>Actinomycetota</taxon>
        <taxon>Actinomycetes</taxon>
        <taxon>Kitasatosporales</taxon>
        <taxon>Streptomycetaceae</taxon>
        <taxon>Streptomyces</taxon>
        <taxon>Streptomyces violaceusniger group</taxon>
    </lineage>
</organism>
<evidence type="ECO:0000313" key="1">
    <source>
        <dbReference type="EMBL" id="EFL26319.1"/>
    </source>
</evidence>
<dbReference type="HOGENOM" id="CLU_107174_1_0_11"/>
<protein>
    <submittedName>
        <fullName evidence="1">Uncharacterized protein</fullName>
    </submittedName>
</protein>
<proteinExistence type="predicted"/>
<dbReference type="STRING" id="457427.SSOG_06033"/>
<gene>
    <name evidence="1" type="ORF">SSOG_06033</name>
</gene>
<evidence type="ECO:0000313" key="2">
    <source>
        <dbReference type="Proteomes" id="UP000003963"/>
    </source>
</evidence>
<dbReference type="RefSeq" id="WP_009718119.1">
    <property type="nucleotide sequence ID" value="NZ_GG657754.1"/>
</dbReference>
<dbReference type="AlphaFoldDB" id="D9WT98"/>
<name>D9WT98_9ACTN</name>
<reference evidence="1 2" key="1">
    <citation type="submission" date="2009-02" db="EMBL/GenBank/DDBJ databases">
        <title>Annotation of Streptomyces hygroscopicus strain ATCC 53653.</title>
        <authorList>
            <consortium name="The Broad Institute Genome Sequencing Platform"/>
            <consortium name="Broad Institute Microbial Sequencing Center"/>
            <person name="Fischbach M."/>
            <person name="Godfrey P."/>
            <person name="Ward D."/>
            <person name="Young S."/>
            <person name="Zeng Q."/>
            <person name="Koehrsen M."/>
            <person name="Alvarado L."/>
            <person name="Berlin A.M."/>
            <person name="Bochicchio J."/>
            <person name="Borenstein D."/>
            <person name="Chapman S.B."/>
            <person name="Chen Z."/>
            <person name="Engels R."/>
            <person name="Freedman E."/>
            <person name="Gellesch M."/>
            <person name="Goldberg J."/>
            <person name="Griggs A."/>
            <person name="Gujja S."/>
            <person name="Heilman E.R."/>
            <person name="Heiman D.I."/>
            <person name="Hepburn T.A."/>
            <person name="Howarth C."/>
            <person name="Jen D."/>
            <person name="Larson L."/>
            <person name="Lewis B."/>
            <person name="Mehta T."/>
            <person name="Park D."/>
            <person name="Pearson M."/>
            <person name="Richards J."/>
            <person name="Roberts A."/>
            <person name="Saif S."/>
            <person name="Shea T.D."/>
            <person name="Shenoy N."/>
            <person name="Sisk P."/>
            <person name="Stolte C."/>
            <person name="Sykes S.N."/>
            <person name="Thomson T."/>
            <person name="Walk T."/>
            <person name="White J."/>
            <person name="Yandava C."/>
            <person name="Straight P."/>
            <person name="Clardy J."/>
            <person name="Hung D."/>
            <person name="Kolter R."/>
            <person name="Mekalanos J."/>
            <person name="Walker S."/>
            <person name="Walsh C.T."/>
            <person name="Wieland-Brown L.C."/>
            <person name="Haas B."/>
            <person name="Nusbaum C."/>
            <person name="Birren B."/>
        </authorList>
    </citation>
    <scope>NUCLEOTIDE SEQUENCE [LARGE SCALE GENOMIC DNA]</scope>
    <source>
        <strain evidence="1 2">ATCC 53653</strain>
    </source>
</reference>
<dbReference type="Pfam" id="PF20117">
    <property type="entry name" value="DUF6507"/>
    <property type="match status" value="1"/>
</dbReference>
<sequence>MKQSTFDAACSGGESGGIMAKWNIDVAGVGRIVGEAGRTAGHFEGELKSISSHLESAMKAAGTLDFGGESQTPEVGLVGMTLGQYATAQQSDLAFIVARADKSLQGAVDATEEYNKGALDMAANAQGEALKAPYIDLDSPEKKGAK</sequence>
<dbReference type="EMBL" id="GG657754">
    <property type="protein sequence ID" value="EFL26319.1"/>
    <property type="molecule type" value="Genomic_DNA"/>
</dbReference>
<dbReference type="OrthoDB" id="3389929at2"/>
<dbReference type="InterPro" id="IPR045436">
    <property type="entry name" value="DUF6507"/>
</dbReference>
<dbReference type="Proteomes" id="UP000003963">
    <property type="component" value="Unassembled WGS sequence"/>
</dbReference>